<keyword evidence="3 9" id="KW-0479">Metal-binding</keyword>
<feature type="binding site" evidence="9">
    <location>
        <position position="160"/>
    </location>
    <ligand>
        <name>Zn(2+)</name>
        <dbReference type="ChEBI" id="CHEBI:29105"/>
        <label>2</label>
    </ligand>
</feature>
<dbReference type="PRINTS" id="PR00625">
    <property type="entry name" value="JDOMAIN"/>
</dbReference>
<comment type="domain">
    <text evidence="9">The J domain is necessary and sufficient to stimulate DnaK ATPase activity. Zinc center 1 plays an important role in the autonomous, DnaK-independent chaperone activity of DnaJ. Zinc center 2 is essential for interaction with DnaK and for DnaJ activity.</text>
</comment>
<comment type="caution">
    <text evidence="14">The sequence shown here is derived from an EMBL/GenBank/DDBJ whole genome shotgun (WGS) entry which is preliminary data.</text>
</comment>
<feature type="binding site" evidence="9">
    <location>
        <position position="140"/>
    </location>
    <ligand>
        <name>Zn(2+)</name>
        <dbReference type="ChEBI" id="CHEBI:29105"/>
        <label>1</label>
    </ligand>
</feature>
<feature type="compositionally biased region" description="Basic and acidic residues" evidence="11">
    <location>
        <begin position="57"/>
        <end position="74"/>
    </location>
</feature>
<evidence type="ECO:0000256" key="1">
    <source>
        <dbReference type="ARBA" id="ARBA00022490"/>
    </source>
</evidence>
<dbReference type="Gene3D" id="2.10.230.10">
    <property type="entry name" value="Heat shock protein DnaJ, cysteine-rich domain"/>
    <property type="match status" value="1"/>
</dbReference>
<dbReference type="PROSITE" id="PS50076">
    <property type="entry name" value="DNAJ_2"/>
    <property type="match status" value="1"/>
</dbReference>
<comment type="similarity">
    <text evidence="9">Belongs to the DnaJ family.</text>
</comment>
<dbReference type="PANTHER" id="PTHR43096">
    <property type="entry name" value="DNAJ HOMOLOG 1, MITOCHONDRIAL-RELATED"/>
    <property type="match status" value="1"/>
</dbReference>
<dbReference type="SMART" id="SM00271">
    <property type="entry name" value="DnaJ"/>
    <property type="match status" value="1"/>
</dbReference>
<comment type="cofactor">
    <cofactor evidence="9">
        <name>Zn(2+)</name>
        <dbReference type="ChEBI" id="CHEBI:29105"/>
    </cofactor>
    <text evidence="9">Binds 2 Zn(2+) ions per monomer.</text>
</comment>
<keyword evidence="6 9" id="KW-0862">Zinc</keyword>
<protein>
    <recommendedName>
        <fullName evidence="9">Chaperone protein DnaJ</fullName>
    </recommendedName>
</protein>
<dbReference type="InterPro" id="IPR001623">
    <property type="entry name" value="DnaJ_domain"/>
</dbReference>
<evidence type="ECO:0000256" key="4">
    <source>
        <dbReference type="ARBA" id="ARBA00022737"/>
    </source>
</evidence>
<evidence type="ECO:0000256" key="2">
    <source>
        <dbReference type="ARBA" id="ARBA00022705"/>
    </source>
</evidence>
<evidence type="ECO:0000313" key="14">
    <source>
        <dbReference type="EMBL" id="GAA2034489.1"/>
    </source>
</evidence>
<keyword evidence="8 9" id="KW-0143">Chaperone</keyword>
<evidence type="ECO:0000256" key="5">
    <source>
        <dbReference type="ARBA" id="ARBA00022771"/>
    </source>
</evidence>
<dbReference type="RefSeq" id="WP_343956921.1">
    <property type="nucleotide sequence ID" value="NZ_BAAAMN010000021.1"/>
</dbReference>
<evidence type="ECO:0000256" key="3">
    <source>
        <dbReference type="ARBA" id="ARBA00022723"/>
    </source>
</evidence>
<feature type="region of interest" description="Disordered" evidence="11">
    <location>
        <begin position="56"/>
        <end position="75"/>
    </location>
</feature>
<keyword evidence="5 9" id="KW-0863">Zinc-finger</keyword>
<keyword evidence="15" id="KW-1185">Reference proteome</keyword>
<dbReference type="InterPro" id="IPR008971">
    <property type="entry name" value="HSP40/DnaJ_pept-bd"/>
</dbReference>
<feature type="zinc finger region" description="CR-type" evidence="10">
    <location>
        <begin position="127"/>
        <end position="209"/>
    </location>
</feature>
<dbReference type="SUPFAM" id="SSF46565">
    <property type="entry name" value="Chaperone J-domain"/>
    <property type="match status" value="1"/>
</dbReference>
<keyword evidence="1 9" id="KW-0963">Cytoplasm</keyword>
<evidence type="ECO:0000313" key="15">
    <source>
        <dbReference type="Proteomes" id="UP001501461"/>
    </source>
</evidence>
<dbReference type="CDD" id="cd06257">
    <property type="entry name" value="DnaJ"/>
    <property type="match status" value="1"/>
</dbReference>
<dbReference type="CDD" id="cd10719">
    <property type="entry name" value="DnaJ_zf"/>
    <property type="match status" value="1"/>
</dbReference>
<organism evidence="14 15">
    <name type="scientific">Yaniella flava</name>
    <dbReference type="NCBI Taxonomy" id="287930"/>
    <lineage>
        <taxon>Bacteria</taxon>
        <taxon>Bacillati</taxon>
        <taxon>Actinomycetota</taxon>
        <taxon>Actinomycetes</taxon>
        <taxon>Micrococcales</taxon>
        <taxon>Micrococcaceae</taxon>
        <taxon>Yaniella</taxon>
    </lineage>
</organism>
<dbReference type="Pfam" id="PF00226">
    <property type="entry name" value="DnaJ"/>
    <property type="match status" value="1"/>
</dbReference>
<gene>
    <name evidence="9 14" type="primary">dnaJ</name>
    <name evidence="14" type="ORF">GCM10009720_13920</name>
</gene>
<comment type="function">
    <text evidence="9">Participates actively in the response to hyperosmotic and heat shock by preventing the aggregation of stress-denatured proteins and by disaggregating proteins, also in an autonomous, DnaK-independent fashion. Unfolded proteins bind initially to DnaJ; upon interaction with the DnaJ-bound protein, DnaK hydrolyzes its bound ATP, resulting in the formation of a stable complex. GrpE releases ADP from DnaK; ATP binding to DnaK triggers the release of the substrate protein, thus completing the reaction cycle. Several rounds of ATP-dependent interactions between DnaJ, DnaK and GrpE are required for fully efficient folding. Also involved, together with DnaK and GrpE, in the DNA replication of plasmids through activation of initiation proteins.</text>
</comment>
<dbReference type="InterPro" id="IPR002939">
    <property type="entry name" value="DnaJ_C"/>
</dbReference>
<evidence type="ECO:0000256" key="8">
    <source>
        <dbReference type="ARBA" id="ARBA00023186"/>
    </source>
</evidence>
<evidence type="ECO:0000256" key="11">
    <source>
        <dbReference type="SAM" id="MobiDB-lite"/>
    </source>
</evidence>
<dbReference type="Pfam" id="PF01556">
    <property type="entry name" value="DnaJ_C"/>
    <property type="match status" value="1"/>
</dbReference>
<feature type="binding site" evidence="9">
    <location>
        <position position="186"/>
    </location>
    <ligand>
        <name>Zn(2+)</name>
        <dbReference type="ChEBI" id="CHEBI:29105"/>
        <label>2</label>
    </ligand>
</feature>
<dbReference type="NCBIfam" id="TIGR02349">
    <property type="entry name" value="DnaJ_bact"/>
    <property type="match status" value="1"/>
</dbReference>
<comment type="subcellular location">
    <subcellularLocation>
        <location evidence="9">Cytoplasm</location>
    </subcellularLocation>
</comment>
<sequence length="379" mass="40756">MAQDYYQVLGVERDATAQEIKKAYRKKARQLHPDHNPSDDAAEEFKAVTHAYEVLSDSEKRQNYDTTGHEDGRRAGFGGAGGGFGGFSDIFETFFGGGGAGGPMSRARRGQDALIATHIDLEEAVFGAEKTIEVETAVRCDRCDGSAMEPGTHPETCSTCRGAGQISSPVDSILGRMMTTEACPTCRGFGDVISDPCGQCSGQGRIRERVSFTVKIPAGVRDGTRIQLAGRGEAGVAGGPNGDLYLEIRVREHDVFTRQGDNLHATMSVPMTAAALGTKIKVDTFDGEESFTVDPGTQSGHVITLKNLGASRLQSSGRGDMKITLNVSTPTKLNDEQRELMSKLAELRAEDVANGEIESQGFFSRLKTGFDNMFNHDES</sequence>
<keyword evidence="2 9" id="KW-0235">DNA replication</keyword>
<evidence type="ECO:0000256" key="10">
    <source>
        <dbReference type="PROSITE-ProRule" id="PRU00546"/>
    </source>
</evidence>
<reference evidence="15" key="1">
    <citation type="journal article" date="2019" name="Int. J. Syst. Evol. Microbiol.">
        <title>The Global Catalogue of Microorganisms (GCM) 10K type strain sequencing project: providing services to taxonomists for standard genome sequencing and annotation.</title>
        <authorList>
            <consortium name="The Broad Institute Genomics Platform"/>
            <consortium name="The Broad Institute Genome Sequencing Center for Infectious Disease"/>
            <person name="Wu L."/>
            <person name="Ma J."/>
        </authorList>
    </citation>
    <scope>NUCLEOTIDE SEQUENCE [LARGE SCALE GENOMIC DNA]</scope>
    <source>
        <strain evidence="15">JCM 13595</strain>
    </source>
</reference>
<dbReference type="Gene3D" id="1.10.287.110">
    <property type="entry name" value="DnaJ domain"/>
    <property type="match status" value="1"/>
</dbReference>
<dbReference type="InterPro" id="IPR036869">
    <property type="entry name" value="J_dom_sf"/>
</dbReference>
<dbReference type="InterPro" id="IPR036410">
    <property type="entry name" value="HSP_DnaJ_Cys-rich_dom_sf"/>
</dbReference>
<dbReference type="SUPFAM" id="SSF57938">
    <property type="entry name" value="DnaJ/Hsp40 cysteine-rich domain"/>
    <property type="match status" value="1"/>
</dbReference>
<dbReference type="PANTHER" id="PTHR43096:SF48">
    <property type="entry name" value="CHAPERONE PROTEIN DNAJ"/>
    <property type="match status" value="1"/>
</dbReference>
<dbReference type="Gene3D" id="2.60.260.20">
    <property type="entry name" value="Urease metallochaperone UreE, N-terminal domain"/>
    <property type="match status" value="2"/>
</dbReference>
<dbReference type="SUPFAM" id="SSF49493">
    <property type="entry name" value="HSP40/DnaJ peptide-binding domain"/>
    <property type="match status" value="2"/>
</dbReference>
<feature type="domain" description="J" evidence="12">
    <location>
        <begin position="4"/>
        <end position="68"/>
    </location>
</feature>
<dbReference type="InterPro" id="IPR001305">
    <property type="entry name" value="HSP_DnaJ_Cys-rich_dom"/>
</dbReference>
<feature type="binding site" evidence="9">
    <location>
        <position position="200"/>
    </location>
    <ligand>
        <name>Zn(2+)</name>
        <dbReference type="ChEBI" id="CHEBI:29105"/>
        <label>1</label>
    </ligand>
</feature>
<feature type="domain" description="CR-type" evidence="13">
    <location>
        <begin position="127"/>
        <end position="209"/>
    </location>
</feature>
<name>A0ABP5FXZ1_9MICC</name>
<dbReference type="HAMAP" id="MF_01152">
    <property type="entry name" value="DnaJ"/>
    <property type="match status" value="1"/>
</dbReference>
<dbReference type="PROSITE" id="PS00636">
    <property type="entry name" value="DNAJ_1"/>
    <property type="match status" value="1"/>
</dbReference>
<evidence type="ECO:0000256" key="6">
    <source>
        <dbReference type="ARBA" id="ARBA00022833"/>
    </source>
</evidence>
<dbReference type="NCBIfam" id="NF008035">
    <property type="entry name" value="PRK10767.1"/>
    <property type="match status" value="1"/>
</dbReference>
<comment type="caution">
    <text evidence="9">Lacks conserved residue(s) required for the propagation of feature annotation.</text>
</comment>
<proteinExistence type="inferred from homology"/>
<dbReference type="EMBL" id="BAAAMN010000021">
    <property type="protein sequence ID" value="GAA2034489.1"/>
    <property type="molecule type" value="Genomic_DNA"/>
</dbReference>
<feature type="binding site" evidence="9">
    <location>
        <position position="183"/>
    </location>
    <ligand>
        <name>Zn(2+)</name>
        <dbReference type="ChEBI" id="CHEBI:29105"/>
        <label>2</label>
    </ligand>
</feature>
<feature type="binding site" evidence="9">
    <location>
        <position position="143"/>
    </location>
    <ligand>
        <name>Zn(2+)</name>
        <dbReference type="ChEBI" id="CHEBI:29105"/>
        <label>1</label>
    </ligand>
</feature>
<dbReference type="InterPro" id="IPR012724">
    <property type="entry name" value="DnaJ"/>
</dbReference>
<dbReference type="CDD" id="cd10747">
    <property type="entry name" value="DnaJ_C"/>
    <property type="match status" value="1"/>
</dbReference>
<keyword evidence="4 9" id="KW-0677">Repeat</keyword>
<feature type="binding site" evidence="9">
    <location>
        <position position="157"/>
    </location>
    <ligand>
        <name>Zn(2+)</name>
        <dbReference type="ChEBI" id="CHEBI:29105"/>
        <label>2</label>
    </ligand>
</feature>
<keyword evidence="7 9" id="KW-0346">Stress response</keyword>
<dbReference type="InterPro" id="IPR018253">
    <property type="entry name" value="DnaJ_domain_CS"/>
</dbReference>
<accession>A0ABP5FXZ1</accession>
<dbReference type="Proteomes" id="UP001501461">
    <property type="component" value="Unassembled WGS sequence"/>
</dbReference>
<dbReference type="Pfam" id="PF00684">
    <property type="entry name" value="DnaJ_CXXCXGXG"/>
    <property type="match status" value="1"/>
</dbReference>
<evidence type="ECO:0000256" key="7">
    <source>
        <dbReference type="ARBA" id="ARBA00023016"/>
    </source>
</evidence>
<comment type="subunit">
    <text evidence="9">Homodimer.</text>
</comment>
<evidence type="ECO:0000259" key="13">
    <source>
        <dbReference type="PROSITE" id="PS51188"/>
    </source>
</evidence>
<feature type="binding site" evidence="9">
    <location>
        <position position="197"/>
    </location>
    <ligand>
        <name>Zn(2+)</name>
        <dbReference type="ChEBI" id="CHEBI:29105"/>
        <label>1</label>
    </ligand>
</feature>
<dbReference type="PROSITE" id="PS51188">
    <property type="entry name" value="ZF_CR"/>
    <property type="match status" value="1"/>
</dbReference>
<evidence type="ECO:0000259" key="12">
    <source>
        <dbReference type="PROSITE" id="PS50076"/>
    </source>
</evidence>
<evidence type="ECO:0000256" key="9">
    <source>
        <dbReference type="HAMAP-Rule" id="MF_01152"/>
    </source>
</evidence>